<dbReference type="Proteomes" id="UP000662770">
    <property type="component" value="Chromosome"/>
</dbReference>
<keyword evidence="4" id="KW-1185">Reference proteome</keyword>
<reference evidence="3 4" key="1">
    <citation type="submission" date="2021-03" db="EMBL/GenBank/DDBJ databases">
        <title>Novel species identification of genus Shewanella.</title>
        <authorList>
            <person name="Liu G."/>
            <person name="Zhang Q."/>
        </authorList>
    </citation>
    <scope>NUCLEOTIDE SEQUENCE [LARGE SCALE GENOMIC DNA]</scope>
    <source>
        <strain evidence="3 4">FJAT-51800</strain>
    </source>
</reference>
<protein>
    <recommendedName>
        <fullName evidence="2">Dinitrogenase iron-molybdenum cofactor biosynthesis domain-containing protein</fullName>
    </recommendedName>
</protein>
<dbReference type="EMBL" id="CP071503">
    <property type="protein sequence ID" value="QSX33201.1"/>
    <property type="molecule type" value="Genomic_DNA"/>
</dbReference>
<dbReference type="Pfam" id="PF02579">
    <property type="entry name" value="Nitro_FeMo-Co"/>
    <property type="match status" value="1"/>
</dbReference>
<dbReference type="InterPro" id="IPR036105">
    <property type="entry name" value="DiNase_FeMo-co_biosyn_sf"/>
</dbReference>
<gene>
    <name evidence="3" type="ORF">JYB87_15970</name>
</gene>
<dbReference type="Gene3D" id="3.30.420.130">
    <property type="entry name" value="Dinitrogenase iron-molybdenum cofactor biosynthesis domain"/>
    <property type="match status" value="1"/>
</dbReference>
<evidence type="ECO:0000313" key="4">
    <source>
        <dbReference type="Proteomes" id="UP000662770"/>
    </source>
</evidence>
<evidence type="ECO:0000256" key="1">
    <source>
        <dbReference type="ARBA" id="ARBA00023231"/>
    </source>
</evidence>
<proteinExistence type="predicted"/>
<evidence type="ECO:0000313" key="3">
    <source>
        <dbReference type="EMBL" id="QSX33201.1"/>
    </source>
</evidence>
<evidence type="ECO:0000259" key="2">
    <source>
        <dbReference type="Pfam" id="PF02579"/>
    </source>
</evidence>
<feature type="domain" description="Dinitrogenase iron-molybdenum cofactor biosynthesis" evidence="2">
    <location>
        <begin position="10"/>
        <end position="85"/>
    </location>
</feature>
<dbReference type="SUPFAM" id="SSF53146">
    <property type="entry name" value="Nitrogenase accessory factor-like"/>
    <property type="match status" value="1"/>
</dbReference>
<accession>A0ABX7QR85</accession>
<dbReference type="RefSeq" id="WP_207354437.1">
    <property type="nucleotide sequence ID" value="NZ_CP071503.1"/>
</dbReference>
<name>A0ABX7QR85_9GAMM</name>
<keyword evidence="1" id="KW-0535">Nitrogen fixation</keyword>
<dbReference type="InterPro" id="IPR003731">
    <property type="entry name" value="Di-Nase_FeMo-co_biosynth"/>
</dbReference>
<organism evidence="3 4">
    <name type="scientific">Shewanella avicenniae</name>
    <dbReference type="NCBI Taxonomy" id="2814294"/>
    <lineage>
        <taxon>Bacteria</taxon>
        <taxon>Pseudomonadati</taxon>
        <taxon>Pseudomonadota</taxon>
        <taxon>Gammaproteobacteria</taxon>
        <taxon>Alteromonadales</taxon>
        <taxon>Shewanellaceae</taxon>
        <taxon>Shewanella</taxon>
    </lineage>
</organism>
<sequence>MITAIPMSRDKIAAHFSKADSFVFINEQGTSVVQAPNPGLENGCAGKANIITLLQQQQVDRVIVRNIGERFLARLLDAKFQVFQSGSSHFDSVQLQDSVPRFLLPLTAAEQGRPSVNYQKKQAAGGCGCDHDAEHGHCCHDDKGHADQHGHAADHVPCCQRKTAAGERCGGCCRH</sequence>